<organism evidence="2 3">
    <name type="scientific">Candidatus Raskinella chloraquaticus</name>
    <dbReference type="NCBI Taxonomy" id="1951219"/>
    <lineage>
        <taxon>Bacteria</taxon>
        <taxon>Pseudomonadati</taxon>
        <taxon>Pseudomonadota</taxon>
        <taxon>Alphaproteobacteria</taxon>
        <taxon>Hyphomicrobiales</taxon>
        <taxon>Phreatobacteraceae</taxon>
        <taxon>Candidatus Raskinella</taxon>
    </lineage>
</organism>
<gene>
    <name evidence="2" type="ORF">A4S15_00200</name>
</gene>
<protein>
    <recommendedName>
        <fullName evidence="4">DUF983 domain-containing protein</fullName>
    </recommendedName>
</protein>
<feature type="transmembrane region" description="Helical" evidence="1">
    <location>
        <begin position="51"/>
        <end position="71"/>
    </location>
</feature>
<reference evidence="2 3" key="1">
    <citation type="journal article" date="2017" name="Water Res.">
        <title>Comammox in drinking water systems.</title>
        <authorList>
            <person name="Wang Y."/>
            <person name="Ma L."/>
            <person name="Mao Y."/>
            <person name="Jiang X."/>
            <person name="Xia Y."/>
            <person name="Yu K."/>
            <person name="Li B."/>
            <person name="Zhang T."/>
        </authorList>
    </citation>
    <scope>NUCLEOTIDE SEQUENCE [LARGE SCALE GENOMIC DNA]</scope>
    <source>
        <strain evidence="2">SG_bin8</strain>
    </source>
</reference>
<keyword evidence="1" id="KW-0472">Membrane</keyword>
<sequence length="121" mass="13190">MTARPVVALGLTGACPHCGEGKLFAGFLTLQPRCEVCGLSFDFADAGDGPAVFIMMIVGFIVIGSALMLELRHHPPIWVHLMLWLPLATFLALAILRPLKGTMIALQYRNAAREGRLERMS</sequence>
<dbReference type="EMBL" id="LWDL01000005">
    <property type="protein sequence ID" value="OQW53914.1"/>
    <property type="molecule type" value="Genomic_DNA"/>
</dbReference>
<dbReference type="PROSITE" id="PS51257">
    <property type="entry name" value="PROKAR_LIPOPROTEIN"/>
    <property type="match status" value="1"/>
</dbReference>
<evidence type="ECO:0000313" key="3">
    <source>
        <dbReference type="Proteomes" id="UP000192872"/>
    </source>
</evidence>
<dbReference type="Pfam" id="PF06170">
    <property type="entry name" value="DUF983"/>
    <property type="match status" value="1"/>
</dbReference>
<comment type="caution">
    <text evidence="2">The sequence shown here is derived from an EMBL/GenBank/DDBJ whole genome shotgun (WGS) entry which is preliminary data.</text>
</comment>
<name>A0A1W9I3A7_9HYPH</name>
<evidence type="ECO:0008006" key="4">
    <source>
        <dbReference type="Google" id="ProtNLM"/>
    </source>
</evidence>
<keyword evidence="1" id="KW-1133">Transmembrane helix</keyword>
<evidence type="ECO:0000313" key="2">
    <source>
        <dbReference type="EMBL" id="OQW53914.1"/>
    </source>
</evidence>
<keyword evidence="1" id="KW-0812">Transmembrane</keyword>
<dbReference type="AlphaFoldDB" id="A0A1W9I3A7"/>
<feature type="transmembrane region" description="Helical" evidence="1">
    <location>
        <begin position="77"/>
        <end position="96"/>
    </location>
</feature>
<dbReference type="InterPro" id="IPR009325">
    <property type="entry name" value="DUF983"/>
</dbReference>
<dbReference type="STRING" id="1827387.A4S15_00200"/>
<accession>A0A1W9I3A7</accession>
<dbReference type="Proteomes" id="UP000192872">
    <property type="component" value="Unassembled WGS sequence"/>
</dbReference>
<dbReference type="RefSeq" id="WP_376802338.1">
    <property type="nucleotide sequence ID" value="NZ_DBNB01000034.1"/>
</dbReference>
<evidence type="ECO:0000256" key="1">
    <source>
        <dbReference type="SAM" id="Phobius"/>
    </source>
</evidence>
<proteinExistence type="predicted"/>